<evidence type="ECO:0000313" key="10">
    <source>
        <dbReference type="Proteomes" id="UP000426444"/>
    </source>
</evidence>
<evidence type="ECO:0008006" key="11">
    <source>
        <dbReference type="Google" id="ProtNLM"/>
    </source>
</evidence>
<evidence type="ECO:0000256" key="7">
    <source>
        <dbReference type="ARBA" id="ARBA00023136"/>
    </source>
</evidence>
<organism evidence="9 10">
    <name type="scientific">Candidatus Syntrophocurvum alkaliphilum</name>
    <dbReference type="NCBI Taxonomy" id="2293317"/>
    <lineage>
        <taxon>Bacteria</taxon>
        <taxon>Bacillati</taxon>
        <taxon>Bacillota</taxon>
        <taxon>Clostridia</taxon>
        <taxon>Eubacteriales</taxon>
        <taxon>Syntrophomonadaceae</taxon>
        <taxon>Candidatus Syntrophocurvum</taxon>
    </lineage>
</organism>
<evidence type="ECO:0000256" key="8">
    <source>
        <dbReference type="SAM" id="Phobius"/>
    </source>
</evidence>
<feature type="transmembrane region" description="Helical" evidence="8">
    <location>
        <begin position="12"/>
        <end position="30"/>
    </location>
</feature>
<proteinExistence type="inferred from homology"/>
<feature type="transmembrane region" description="Helical" evidence="8">
    <location>
        <begin position="77"/>
        <end position="96"/>
    </location>
</feature>
<evidence type="ECO:0000256" key="1">
    <source>
        <dbReference type="ARBA" id="ARBA00004141"/>
    </source>
</evidence>
<reference evidence="10" key="1">
    <citation type="journal article" date="2019" name="Microbiology">
        <title>Complete Genome Sequence of an Uncultured Bacterium of the Candidate Phylum Bipolaricaulota.</title>
        <authorList>
            <person name="Kadnikov V.V."/>
            <person name="Mardanov A.V."/>
            <person name="Beletsky A.V."/>
            <person name="Frank Y.A."/>
            <person name="Karnachuk O.V."/>
            <person name="Ravin N.V."/>
        </authorList>
    </citation>
    <scope>NUCLEOTIDE SEQUENCE [LARGE SCALE GENOMIC DNA]</scope>
</reference>
<evidence type="ECO:0000256" key="2">
    <source>
        <dbReference type="ARBA" id="ARBA00007998"/>
    </source>
</evidence>
<feature type="transmembrane region" description="Helical" evidence="8">
    <location>
        <begin position="267"/>
        <end position="287"/>
    </location>
</feature>
<dbReference type="NCBIfam" id="TIGR00912">
    <property type="entry name" value="2A0309"/>
    <property type="match status" value="1"/>
</dbReference>
<feature type="transmembrane region" description="Helical" evidence="8">
    <location>
        <begin position="333"/>
        <end position="351"/>
    </location>
</feature>
<dbReference type="AlphaFoldDB" id="A0A6I6DD27"/>
<dbReference type="KEGG" id="salq:SYNTR_1941"/>
<keyword evidence="4" id="KW-0309">Germination</keyword>
<feature type="transmembrane region" description="Helical" evidence="8">
    <location>
        <begin position="299"/>
        <end position="318"/>
    </location>
</feature>
<feature type="transmembrane region" description="Helical" evidence="8">
    <location>
        <begin position="102"/>
        <end position="130"/>
    </location>
</feature>
<accession>A0A6I6DD27</accession>
<feature type="transmembrane region" description="Helical" evidence="8">
    <location>
        <begin position="36"/>
        <end position="57"/>
    </location>
</feature>
<keyword evidence="7 8" id="KW-0472">Membrane</keyword>
<sequence>MDKNSVSANQLGILTLFMVLGTSLIYLPALNAGRNGWLAVGLSSIVGFYMIYLLLSLHKSFPGKDLIAISEELLGKYLGKFLSLIFLTSIFFVVTLRLYDLAILMLVIFPLMPYLFVLTVITLIVVYIAFKGLNIVGRLAEVIMWPTVMLLLISYIAALSIHTLDFANVLPIFVYWKPVFSGFLYSANWPFAELVIFGMFLPFVKDDMKQNGRVLYYWLTFAAILLVIRSIITFAVIGAETVELKRFPFLEVYKMIDIPGLERIDQFFFFFWFVTAFFAILLSYQAVAMGTKTLFSLNNYRSILLPLGLLTIIMTFIFHDNDIIFVNLHSPSVIFYILPINLLFPTLLLVMTKIRGPGSKKG</sequence>
<feature type="transmembrane region" description="Helical" evidence="8">
    <location>
        <begin position="142"/>
        <end position="163"/>
    </location>
</feature>
<dbReference type="OrthoDB" id="1792020at2"/>
<name>A0A6I6DD27_9FIRM</name>
<dbReference type="GO" id="GO:0016020">
    <property type="term" value="C:membrane"/>
    <property type="evidence" value="ECO:0007669"/>
    <property type="project" value="UniProtKB-SubCell"/>
</dbReference>
<protein>
    <recommendedName>
        <fullName evidence="11">Spore germination protein GerKB</fullName>
    </recommendedName>
</protein>
<feature type="transmembrane region" description="Helical" evidence="8">
    <location>
        <begin position="183"/>
        <end position="204"/>
    </location>
</feature>
<evidence type="ECO:0000256" key="6">
    <source>
        <dbReference type="ARBA" id="ARBA00022989"/>
    </source>
</evidence>
<keyword evidence="6 8" id="KW-1133">Transmembrane helix</keyword>
<comment type="similarity">
    <text evidence="2">Belongs to the amino acid-polyamine-organocation (APC) superfamily. Spore germination protein (SGP) (TC 2.A.3.9) family.</text>
</comment>
<keyword evidence="5 8" id="KW-0812">Transmembrane</keyword>
<keyword evidence="10" id="KW-1185">Reference proteome</keyword>
<dbReference type="PANTHER" id="PTHR34975:SF2">
    <property type="entry name" value="SPORE GERMINATION PROTEIN A2"/>
    <property type="match status" value="1"/>
</dbReference>
<evidence type="ECO:0000256" key="3">
    <source>
        <dbReference type="ARBA" id="ARBA00022448"/>
    </source>
</evidence>
<comment type="subcellular location">
    <subcellularLocation>
        <location evidence="1">Membrane</location>
        <topology evidence="1">Multi-pass membrane protein</topology>
    </subcellularLocation>
</comment>
<dbReference type="EMBL" id="CP046457">
    <property type="protein sequence ID" value="QGU00535.1"/>
    <property type="molecule type" value="Genomic_DNA"/>
</dbReference>
<dbReference type="PANTHER" id="PTHR34975">
    <property type="entry name" value="SPORE GERMINATION PROTEIN A2"/>
    <property type="match status" value="1"/>
</dbReference>
<dbReference type="Pfam" id="PF03845">
    <property type="entry name" value="Spore_permease"/>
    <property type="match status" value="1"/>
</dbReference>
<evidence type="ECO:0000256" key="4">
    <source>
        <dbReference type="ARBA" id="ARBA00022544"/>
    </source>
</evidence>
<keyword evidence="3" id="KW-0813">Transport</keyword>
<dbReference type="Proteomes" id="UP000426444">
    <property type="component" value="Chromosome"/>
</dbReference>
<evidence type="ECO:0000313" key="9">
    <source>
        <dbReference type="EMBL" id="QGU00535.1"/>
    </source>
</evidence>
<dbReference type="GO" id="GO:0009847">
    <property type="term" value="P:spore germination"/>
    <property type="evidence" value="ECO:0007669"/>
    <property type="project" value="InterPro"/>
</dbReference>
<feature type="transmembrane region" description="Helical" evidence="8">
    <location>
        <begin position="216"/>
        <end position="239"/>
    </location>
</feature>
<dbReference type="RefSeq" id="WP_156204308.1">
    <property type="nucleotide sequence ID" value="NZ_CP046457.1"/>
</dbReference>
<dbReference type="InterPro" id="IPR004761">
    <property type="entry name" value="Spore_GerAB"/>
</dbReference>
<evidence type="ECO:0000256" key="5">
    <source>
        <dbReference type="ARBA" id="ARBA00022692"/>
    </source>
</evidence>
<gene>
    <name evidence="9" type="ORF">SYNTR_1941</name>
</gene>